<protein>
    <recommendedName>
        <fullName evidence="2">Thioesterase domain-containing protein</fullName>
    </recommendedName>
</protein>
<dbReference type="GO" id="GO:0061522">
    <property type="term" value="F:1,4-dihydroxy-2-naphthoyl-CoA thioesterase activity"/>
    <property type="evidence" value="ECO:0007669"/>
    <property type="project" value="TreeGrafter"/>
</dbReference>
<gene>
    <name evidence="3" type="ORF">WQ57_11665</name>
</gene>
<evidence type="ECO:0000259" key="2">
    <source>
        <dbReference type="Pfam" id="PF03061"/>
    </source>
</evidence>
<dbReference type="Gene3D" id="3.10.129.10">
    <property type="entry name" value="Hotdog Thioesterase"/>
    <property type="match status" value="1"/>
</dbReference>
<accession>A0A0M2SVW2</accession>
<evidence type="ECO:0000256" key="1">
    <source>
        <dbReference type="ARBA" id="ARBA00022801"/>
    </source>
</evidence>
<evidence type="ECO:0000313" key="4">
    <source>
        <dbReference type="Proteomes" id="UP000034166"/>
    </source>
</evidence>
<dbReference type="GO" id="GO:0005829">
    <property type="term" value="C:cytosol"/>
    <property type="evidence" value="ECO:0007669"/>
    <property type="project" value="TreeGrafter"/>
</dbReference>
<dbReference type="PANTHER" id="PTHR43240:SF1">
    <property type="entry name" value="BLR5584 PROTEIN"/>
    <property type="match status" value="1"/>
</dbReference>
<dbReference type="SUPFAM" id="SSF54637">
    <property type="entry name" value="Thioesterase/thiol ester dehydrase-isomerase"/>
    <property type="match status" value="1"/>
</dbReference>
<dbReference type="NCBIfam" id="TIGR00369">
    <property type="entry name" value="unchar_dom_1"/>
    <property type="match status" value="1"/>
</dbReference>
<dbReference type="PANTHER" id="PTHR43240">
    <property type="entry name" value="1,4-DIHYDROXY-2-NAPHTHOYL-COA THIOESTERASE 1"/>
    <property type="match status" value="1"/>
</dbReference>
<keyword evidence="1" id="KW-0378">Hydrolase</keyword>
<dbReference type="InterPro" id="IPR006683">
    <property type="entry name" value="Thioestr_dom"/>
</dbReference>
<comment type="caution">
    <text evidence="3">The sequence shown here is derived from an EMBL/GenBank/DDBJ whole genome shotgun (WGS) entry which is preliminary data.</text>
</comment>
<dbReference type="Proteomes" id="UP000034166">
    <property type="component" value="Unassembled WGS sequence"/>
</dbReference>
<name>A0A0M2SVW2_9BACI</name>
<reference evidence="3 4" key="1">
    <citation type="submission" date="2015-04" db="EMBL/GenBank/DDBJ databases">
        <title>Taxonomic description and genome sequence of Bacillus campisalis sp. nov., a novel member of the genus Bacillus isolated from solar saltern.</title>
        <authorList>
            <person name="Mathan Kumar R."/>
            <person name="Kaur G."/>
            <person name="Kumar A."/>
            <person name="Singh N.K."/>
            <person name="Kaur N."/>
            <person name="Kumar N."/>
            <person name="Mayilraj S."/>
        </authorList>
    </citation>
    <scope>NUCLEOTIDE SEQUENCE [LARGE SCALE GENOMIC DNA]</scope>
    <source>
        <strain evidence="3 4">SA2-6</strain>
    </source>
</reference>
<dbReference type="OrthoDB" id="337200at2"/>
<dbReference type="PATRIC" id="fig|1408103.3.peg.2627"/>
<feature type="domain" description="Thioesterase" evidence="2">
    <location>
        <begin position="47"/>
        <end position="120"/>
    </location>
</feature>
<keyword evidence="4" id="KW-1185">Reference proteome</keyword>
<organism evidence="3 4">
    <name type="scientific">Mesobacillus campisalis</name>
    <dbReference type="NCBI Taxonomy" id="1408103"/>
    <lineage>
        <taxon>Bacteria</taxon>
        <taxon>Bacillati</taxon>
        <taxon>Bacillota</taxon>
        <taxon>Bacilli</taxon>
        <taxon>Bacillales</taxon>
        <taxon>Bacillaceae</taxon>
        <taxon>Mesobacillus</taxon>
    </lineage>
</organism>
<sequence>MSATQQKNTCFTKNPFLDHLGFEIEKQDNKDIVIKLSIDLKHLNTNKTLHGGVHASMLDTIQSLALKEVCQSNVAVMNLNVQYLSAISSGVVSARARINMLGYKTAAVESAIHDEQDVLIAKGSGIYKIIRSSNK</sequence>
<dbReference type="CDD" id="cd03443">
    <property type="entry name" value="PaaI_thioesterase"/>
    <property type="match status" value="1"/>
</dbReference>
<dbReference type="InterPro" id="IPR003736">
    <property type="entry name" value="PAAI_dom"/>
</dbReference>
<dbReference type="Pfam" id="PF03061">
    <property type="entry name" value="4HBT"/>
    <property type="match status" value="1"/>
</dbReference>
<dbReference type="AlphaFoldDB" id="A0A0M2SVW2"/>
<proteinExistence type="predicted"/>
<dbReference type="InterPro" id="IPR029069">
    <property type="entry name" value="HotDog_dom_sf"/>
</dbReference>
<dbReference type="RefSeq" id="WP_046523948.1">
    <property type="nucleotide sequence ID" value="NZ_LAYY01000011.1"/>
</dbReference>
<evidence type="ECO:0000313" key="3">
    <source>
        <dbReference type="EMBL" id="KKK37826.1"/>
    </source>
</evidence>
<dbReference type="EMBL" id="LAYY01000011">
    <property type="protein sequence ID" value="KKK37826.1"/>
    <property type="molecule type" value="Genomic_DNA"/>
</dbReference>